<dbReference type="InterPro" id="IPR046734">
    <property type="entry name" value="DUF6626"/>
</dbReference>
<accession>A0ABS7J0K9</accession>
<evidence type="ECO:0000313" key="2">
    <source>
        <dbReference type="Proteomes" id="UP000783253"/>
    </source>
</evidence>
<comment type="caution">
    <text evidence="1">The sequence shown here is derived from an EMBL/GenBank/DDBJ whole genome shotgun (WGS) entry which is preliminary data.</text>
</comment>
<reference evidence="1 2" key="1">
    <citation type="submission" date="2021-08" db="EMBL/GenBank/DDBJ databases">
        <title>Comparative Genomics Analysis of the Genus Qipengyuania Reveals Extensive Genetic Diversity and Metabolic Versatility, Including the Description of Fifteen Novel Species.</title>
        <authorList>
            <person name="Liu Y."/>
        </authorList>
    </citation>
    <scope>NUCLEOTIDE SEQUENCE [LARGE SCALE GENOMIC DNA]</scope>
    <source>
        <strain evidence="1 2">1NDH17</strain>
    </source>
</reference>
<evidence type="ECO:0000313" key="1">
    <source>
        <dbReference type="EMBL" id="MBX7459363.1"/>
    </source>
</evidence>
<name>A0ABS7J0K9_9SPHN</name>
<dbReference type="RefSeq" id="WP_221574761.1">
    <property type="nucleotide sequence ID" value="NZ_JAIGNK010000007.1"/>
</dbReference>
<dbReference type="Proteomes" id="UP000783253">
    <property type="component" value="Unassembled WGS sequence"/>
</dbReference>
<sequence length="105" mass="12106">MSNLDTIFHEVQSLGLCRTQEDFSVDFLGKSPGYMAYLRSSNAPVCLTSIKLLFERLKSHCPSSDDSRWHDERARMRSLIIAVQVMWNGECELRHLPPWHRATAI</sequence>
<gene>
    <name evidence="1" type="ORF">K3152_14005</name>
</gene>
<organism evidence="1 2">
    <name type="scientific">Qipengyuania polymorpha</name>
    <dbReference type="NCBI Taxonomy" id="2867234"/>
    <lineage>
        <taxon>Bacteria</taxon>
        <taxon>Pseudomonadati</taxon>
        <taxon>Pseudomonadota</taxon>
        <taxon>Alphaproteobacteria</taxon>
        <taxon>Sphingomonadales</taxon>
        <taxon>Erythrobacteraceae</taxon>
        <taxon>Qipengyuania</taxon>
    </lineage>
</organism>
<proteinExistence type="predicted"/>
<dbReference type="Pfam" id="PF20331">
    <property type="entry name" value="DUF6626"/>
    <property type="match status" value="1"/>
</dbReference>
<protein>
    <submittedName>
        <fullName evidence="1">Uncharacterized protein</fullName>
    </submittedName>
</protein>
<dbReference type="EMBL" id="JAIGNK010000007">
    <property type="protein sequence ID" value="MBX7459363.1"/>
    <property type="molecule type" value="Genomic_DNA"/>
</dbReference>
<keyword evidence="2" id="KW-1185">Reference proteome</keyword>